<sequence>MSFVTTSTTPPTSPPTPTGSFARPAPSSANPSFQQTVQDSDETAYSIDFDALLGAKGSDDDLTEEVPVDVVRSDDVDGPSDFTQNMEAWMRGELPKDKPEDTMPKQQKYEDKAAGVDAVDHAAQQPAPVSSGAGADAYLSDTEADESESENEDQHDRTSAAMEDLKGYVVAEDGEADNASRSHPRRASIDRQIDLLSSMDDVDEEEYRSPSVPPPNPQTSQNGSLKSPAPTQVSRLSFLQPTVEDHEDTPSPRSARPSPNIARQKTPTPEVFVEDFGDASQKQDEVDRSPLSRIGSRMKPLSPKTRKNQSESESDEDREELIVQINRLAQQLQDQRASFNSSIQSLEHQLQTSRADSSTARENEQRRVSDLQKQHGDRLKDVEEHWQGRMKSSTERYHQDLEEQKSAFALIKSSFESRLSATESALQSQLAQKEAELETEKNKHAQEKEQTRVGHEARVAALEENVGALQRQLAEQEKPQAPPSPSTTADTLVPSARERELEQQITQEQASSRARIAELEARLSTSQAQLETLRTESLAKDHADESHKHTCDLLATSKSQITDLESSLSLLQKQLSLARAEITALRRDADAARESAHVLREELSESQALVSEKSLHVESLSAAFEEEKSKGVAARDVERMLENVKNELNDERKANAKKTEALDVQVKEAQEEKGKEVADMRRRAEEAVRKAAGMLGAERSEKDKLKKALQALKTEVDQLRGRVESKKEAMAKQADGAAKDEEMEDVRRTLREQSLAAKKARELLKAKDDEMRAMREDHESINRAMDVRIQEMLQAKENDWKAKYDALSKEKKALGRALMQEWGREECGQATPQKYRYKFVQKA</sequence>
<feature type="compositionally biased region" description="Basic and acidic residues" evidence="2">
    <location>
        <begin position="93"/>
        <end position="120"/>
    </location>
</feature>
<evidence type="ECO:0000313" key="3">
    <source>
        <dbReference type="EMBL" id="KAK8229270.1"/>
    </source>
</evidence>
<keyword evidence="4" id="KW-1185">Reference proteome</keyword>
<feature type="compositionally biased region" description="Basic and acidic residues" evidence="2">
    <location>
        <begin position="152"/>
        <end position="166"/>
    </location>
</feature>
<feature type="region of interest" description="Disordered" evidence="2">
    <location>
        <begin position="723"/>
        <end position="744"/>
    </location>
</feature>
<feature type="compositionally biased region" description="Acidic residues" evidence="2">
    <location>
        <begin position="142"/>
        <end position="151"/>
    </location>
</feature>
<feature type="compositionally biased region" description="Polar residues" evidence="2">
    <location>
        <begin position="335"/>
        <end position="358"/>
    </location>
</feature>
<feature type="region of interest" description="Disordered" evidence="2">
    <location>
        <begin position="335"/>
        <end position="381"/>
    </location>
</feature>
<feature type="region of interest" description="Disordered" evidence="2">
    <location>
        <begin position="434"/>
        <end position="454"/>
    </location>
</feature>
<feature type="region of interest" description="Disordered" evidence="2">
    <location>
        <begin position="89"/>
        <end position="321"/>
    </location>
</feature>
<feature type="compositionally biased region" description="Basic and acidic residues" evidence="2">
    <location>
        <begin position="359"/>
        <end position="381"/>
    </location>
</feature>
<feature type="region of interest" description="Disordered" evidence="2">
    <location>
        <begin position="1"/>
        <end position="42"/>
    </location>
</feature>
<feature type="coiled-coil region" evidence="1">
    <location>
        <begin position="634"/>
        <end position="661"/>
    </location>
</feature>
<dbReference type="Proteomes" id="UP001492380">
    <property type="component" value="Unassembled WGS sequence"/>
</dbReference>
<accession>A0ABR1YHD5</accession>
<organism evidence="3 4">
    <name type="scientific">Phyllosticta capitalensis</name>
    <dbReference type="NCBI Taxonomy" id="121624"/>
    <lineage>
        <taxon>Eukaryota</taxon>
        <taxon>Fungi</taxon>
        <taxon>Dikarya</taxon>
        <taxon>Ascomycota</taxon>
        <taxon>Pezizomycotina</taxon>
        <taxon>Dothideomycetes</taxon>
        <taxon>Dothideomycetes incertae sedis</taxon>
        <taxon>Botryosphaeriales</taxon>
        <taxon>Phyllostictaceae</taxon>
        <taxon>Phyllosticta</taxon>
    </lineage>
</organism>
<name>A0ABR1YHD5_9PEZI</name>
<feature type="compositionally biased region" description="Low complexity" evidence="2">
    <location>
        <begin position="1"/>
        <end position="10"/>
    </location>
</feature>
<protein>
    <submittedName>
        <fullName evidence="3">Uncharacterized protein</fullName>
    </submittedName>
</protein>
<gene>
    <name evidence="3" type="ORF">HDK90DRAFT_493524</name>
</gene>
<comment type="caution">
    <text evidence="3">The sequence shown here is derived from an EMBL/GenBank/DDBJ whole genome shotgun (WGS) entry which is preliminary data.</text>
</comment>
<feature type="coiled-coil region" evidence="1">
    <location>
        <begin position="502"/>
        <end position="602"/>
    </location>
</feature>
<reference evidence="3 4" key="1">
    <citation type="submission" date="2024-04" db="EMBL/GenBank/DDBJ databases">
        <title>Phyllosticta paracitricarpa is synonymous to the EU quarantine fungus P. citricarpa based on phylogenomic analyses.</title>
        <authorList>
            <consortium name="Lawrence Berkeley National Laboratory"/>
            <person name="Van Ingen-Buijs V.A."/>
            <person name="Van Westerhoven A.C."/>
            <person name="Haridas S."/>
            <person name="Skiadas P."/>
            <person name="Martin F."/>
            <person name="Groenewald J.Z."/>
            <person name="Crous P.W."/>
            <person name="Seidl M.F."/>
        </authorList>
    </citation>
    <scope>NUCLEOTIDE SEQUENCE [LARGE SCALE GENOMIC DNA]</scope>
    <source>
        <strain evidence="3 4">CBS 123374</strain>
    </source>
</reference>
<feature type="compositionally biased region" description="Basic and acidic residues" evidence="2">
    <location>
        <begin position="281"/>
        <end position="290"/>
    </location>
</feature>
<feature type="region of interest" description="Disordered" evidence="2">
    <location>
        <begin position="471"/>
        <end position="492"/>
    </location>
</feature>
<feature type="compositionally biased region" description="Polar residues" evidence="2">
    <location>
        <begin position="27"/>
        <end position="38"/>
    </location>
</feature>
<keyword evidence="1" id="KW-0175">Coiled coil</keyword>
<feature type="compositionally biased region" description="Polar residues" evidence="2">
    <location>
        <begin position="218"/>
        <end position="240"/>
    </location>
</feature>
<dbReference type="EMBL" id="JBBWRZ010000009">
    <property type="protein sequence ID" value="KAK8229270.1"/>
    <property type="molecule type" value="Genomic_DNA"/>
</dbReference>
<evidence type="ECO:0000256" key="1">
    <source>
        <dbReference type="SAM" id="Coils"/>
    </source>
</evidence>
<evidence type="ECO:0000256" key="2">
    <source>
        <dbReference type="SAM" id="MobiDB-lite"/>
    </source>
</evidence>
<proteinExistence type="predicted"/>
<evidence type="ECO:0000313" key="4">
    <source>
        <dbReference type="Proteomes" id="UP001492380"/>
    </source>
</evidence>